<keyword evidence="7" id="KW-0547">Nucleotide-binding</keyword>
<keyword evidence="6" id="KW-0808">Transferase</keyword>
<dbReference type="InterPro" id="IPR003594">
    <property type="entry name" value="HATPase_dom"/>
</dbReference>
<evidence type="ECO:0000256" key="10">
    <source>
        <dbReference type="SAM" id="Phobius"/>
    </source>
</evidence>
<organism evidence="13 14">
    <name type="scientific">Dyella flava</name>
    <dbReference type="NCBI Taxonomy" id="1920170"/>
    <lineage>
        <taxon>Bacteria</taxon>
        <taxon>Pseudomonadati</taxon>
        <taxon>Pseudomonadota</taxon>
        <taxon>Gammaproteobacteria</taxon>
        <taxon>Lysobacterales</taxon>
        <taxon>Rhodanobacteraceae</taxon>
        <taxon>Dyella</taxon>
    </lineage>
</organism>
<dbReference type="SMART" id="SM00304">
    <property type="entry name" value="HAMP"/>
    <property type="match status" value="1"/>
</dbReference>
<dbReference type="RefSeq" id="WP_204683279.1">
    <property type="nucleotide sequence ID" value="NZ_BSNR01000004.1"/>
</dbReference>
<reference evidence="13" key="1">
    <citation type="submission" date="2020-10" db="EMBL/GenBank/DDBJ databases">
        <title>Phylogeny of dyella-like bacteria.</title>
        <authorList>
            <person name="Fu J."/>
        </authorList>
    </citation>
    <scope>NUCLEOTIDE SEQUENCE</scope>
    <source>
        <strain evidence="13">DHOC52</strain>
    </source>
</reference>
<feature type="transmembrane region" description="Helical" evidence="10">
    <location>
        <begin position="12"/>
        <end position="34"/>
    </location>
</feature>
<feature type="transmembrane region" description="Helical" evidence="10">
    <location>
        <begin position="157"/>
        <end position="178"/>
    </location>
</feature>
<evidence type="ECO:0000259" key="12">
    <source>
        <dbReference type="PROSITE" id="PS50885"/>
    </source>
</evidence>
<dbReference type="InterPro" id="IPR005467">
    <property type="entry name" value="His_kinase_dom"/>
</dbReference>
<dbReference type="PROSITE" id="PS50109">
    <property type="entry name" value="HIS_KIN"/>
    <property type="match status" value="1"/>
</dbReference>
<evidence type="ECO:0000256" key="2">
    <source>
        <dbReference type="ARBA" id="ARBA00004651"/>
    </source>
</evidence>
<keyword evidence="8 13" id="KW-0418">Kinase</keyword>
<evidence type="ECO:0000259" key="11">
    <source>
        <dbReference type="PROSITE" id="PS50109"/>
    </source>
</evidence>
<dbReference type="SUPFAM" id="SSF47384">
    <property type="entry name" value="Homodimeric domain of signal transducing histidine kinase"/>
    <property type="match status" value="1"/>
</dbReference>
<dbReference type="InterPro" id="IPR036097">
    <property type="entry name" value="HisK_dim/P_sf"/>
</dbReference>
<dbReference type="InterPro" id="IPR036890">
    <property type="entry name" value="HATPase_C_sf"/>
</dbReference>
<dbReference type="InterPro" id="IPR004358">
    <property type="entry name" value="Sig_transdc_His_kin-like_C"/>
</dbReference>
<dbReference type="InterPro" id="IPR003660">
    <property type="entry name" value="HAMP_dom"/>
</dbReference>
<dbReference type="CDD" id="cd00082">
    <property type="entry name" value="HisKA"/>
    <property type="match status" value="1"/>
</dbReference>
<dbReference type="EMBL" id="JADIKE010000037">
    <property type="protein sequence ID" value="MBM7126756.1"/>
    <property type="molecule type" value="Genomic_DNA"/>
</dbReference>
<dbReference type="PRINTS" id="PR00344">
    <property type="entry name" value="BCTRLSENSOR"/>
</dbReference>
<dbReference type="InterPro" id="IPR003661">
    <property type="entry name" value="HisK_dim/P_dom"/>
</dbReference>
<comment type="caution">
    <text evidence="13">The sequence shown here is derived from an EMBL/GenBank/DDBJ whole genome shotgun (WGS) entry which is preliminary data.</text>
</comment>
<evidence type="ECO:0000313" key="13">
    <source>
        <dbReference type="EMBL" id="MBM7126756.1"/>
    </source>
</evidence>
<keyword evidence="14" id="KW-1185">Reference proteome</keyword>
<evidence type="ECO:0000256" key="4">
    <source>
        <dbReference type="ARBA" id="ARBA00022475"/>
    </source>
</evidence>
<evidence type="ECO:0000256" key="5">
    <source>
        <dbReference type="ARBA" id="ARBA00022553"/>
    </source>
</evidence>
<dbReference type="SUPFAM" id="SSF55874">
    <property type="entry name" value="ATPase domain of HSP90 chaperone/DNA topoisomerase II/histidine kinase"/>
    <property type="match status" value="1"/>
</dbReference>
<dbReference type="PANTHER" id="PTHR44936">
    <property type="entry name" value="SENSOR PROTEIN CREC"/>
    <property type="match status" value="1"/>
</dbReference>
<dbReference type="InterPro" id="IPR050980">
    <property type="entry name" value="2C_sensor_his_kinase"/>
</dbReference>
<keyword evidence="10" id="KW-0812">Transmembrane</keyword>
<keyword evidence="9" id="KW-0067">ATP-binding</keyword>
<feature type="domain" description="Histidine kinase" evidence="11">
    <location>
        <begin position="242"/>
        <end position="455"/>
    </location>
</feature>
<comment type="subcellular location">
    <subcellularLocation>
        <location evidence="2">Cell membrane</location>
        <topology evidence="2">Multi-pass membrane protein</topology>
    </subcellularLocation>
</comment>
<dbReference type="PROSITE" id="PS50885">
    <property type="entry name" value="HAMP"/>
    <property type="match status" value="1"/>
</dbReference>
<proteinExistence type="predicted"/>
<dbReference type="SMART" id="SM00387">
    <property type="entry name" value="HATPase_c"/>
    <property type="match status" value="1"/>
</dbReference>
<dbReference type="SMART" id="SM00388">
    <property type="entry name" value="HisKA"/>
    <property type="match status" value="1"/>
</dbReference>
<dbReference type="Pfam" id="PF02518">
    <property type="entry name" value="HATPase_c"/>
    <property type="match status" value="1"/>
</dbReference>
<dbReference type="CDD" id="cd06225">
    <property type="entry name" value="HAMP"/>
    <property type="match status" value="1"/>
</dbReference>
<dbReference type="CDD" id="cd00075">
    <property type="entry name" value="HATPase"/>
    <property type="match status" value="1"/>
</dbReference>
<dbReference type="Gene3D" id="1.10.287.130">
    <property type="match status" value="1"/>
</dbReference>
<dbReference type="Pfam" id="PF00672">
    <property type="entry name" value="HAMP"/>
    <property type="match status" value="1"/>
</dbReference>
<evidence type="ECO:0000256" key="8">
    <source>
        <dbReference type="ARBA" id="ARBA00022777"/>
    </source>
</evidence>
<sequence length="460" mass="50082">MSSSKSPFRSPLFWRLLIFFCIANLLVLVLGSWLTSRFIAFSAGQGIDWPSLAQAAEDAYDNGGPAGLDAWAQQQRAGGIEVTLYENGEPLRDIRLPEPVRESLPDWLASGHSVELNPFPGFYIAVEPVTGADGHVRQLVGISSSRARIPRHMREKILLAVQLALSLLVIGGIGWWVARSVSRPVEAMRDATRKMAAGAFTTRVDKRWSDAHDELGQLARDFNGMAERIEILVAHDRGVLQDLSHELRSPLARLHLILDLAQHSEDSTQAAAHFQHAEQEIARMDRMTAEMLALSRLEGGLPGMERESVDLVELAKERLNAARVEAEARSIQLQLADTGPVTVWGSGILLERALDNVIANAIKFSPAQGQVEVSVSRQLGQAQVRIRDHGPGAPADELGLLFRPFFRGTNAAHANGHGLGLAIVHRVMQVHGGDVTARNAEGGGLEITMQLPEGMASQPS</sequence>
<keyword evidence="10" id="KW-1133">Transmembrane helix</keyword>
<protein>
    <recommendedName>
        <fullName evidence="3">histidine kinase</fullName>
        <ecNumber evidence="3">2.7.13.3</ecNumber>
    </recommendedName>
</protein>
<keyword evidence="4" id="KW-1003">Cell membrane</keyword>
<evidence type="ECO:0000256" key="7">
    <source>
        <dbReference type="ARBA" id="ARBA00022741"/>
    </source>
</evidence>
<accession>A0ABS2K6B6</accession>
<dbReference type="Gene3D" id="6.10.340.10">
    <property type="match status" value="1"/>
</dbReference>
<dbReference type="SUPFAM" id="SSF158472">
    <property type="entry name" value="HAMP domain-like"/>
    <property type="match status" value="1"/>
</dbReference>
<feature type="domain" description="HAMP" evidence="12">
    <location>
        <begin position="179"/>
        <end position="234"/>
    </location>
</feature>
<dbReference type="PANTHER" id="PTHR44936:SF10">
    <property type="entry name" value="SENSOR PROTEIN RSTB"/>
    <property type="match status" value="1"/>
</dbReference>
<dbReference type="EC" id="2.7.13.3" evidence="3"/>
<comment type="catalytic activity">
    <reaction evidence="1">
        <text>ATP + protein L-histidine = ADP + protein N-phospho-L-histidine.</text>
        <dbReference type="EC" id="2.7.13.3"/>
    </reaction>
</comment>
<name>A0ABS2K6B6_9GAMM</name>
<gene>
    <name evidence="13" type="ORF">ISP19_15360</name>
</gene>
<evidence type="ECO:0000256" key="1">
    <source>
        <dbReference type="ARBA" id="ARBA00000085"/>
    </source>
</evidence>
<keyword evidence="10" id="KW-0472">Membrane</keyword>
<dbReference type="Proteomes" id="UP001430149">
    <property type="component" value="Unassembled WGS sequence"/>
</dbReference>
<dbReference type="Pfam" id="PF00512">
    <property type="entry name" value="HisKA"/>
    <property type="match status" value="1"/>
</dbReference>
<evidence type="ECO:0000256" key="9">
    <source>
        <dbReference type="ARBA" id="ARBA00022840"/>
    </source>
</evidence>
<keyword evidence="5" id="KW-0597">Phosphoprotein</keyword>
<dbReference type="Gene3D" id="3.30.565.10">
    <property type="entry name" value="Histidine kinase-like ATPase, C-terminal domain"/>
    <property type="match status" value="1"/>
</dbReference>
<evidence type="ECO:0000256" key="3">
    <source>
        <dbReference type="ARBA" id="ARBA00012438"/>
    </source>
</evidence>
<evidence type="ECO:0000313" key="14">
    <source>
        <dbReference type="Proteomes" id="UP001430149"/>
    </source>
</evidence>
<evidence type="ECO:0000256" key="6">
    <source>
        <dbReference type="ARBA" id="ARBA00022679"/>
    </source>
</evidence>
<dbReference type="GO" id="GO:0016301">
    <property type="term" value="F:kinase activity"/>
    <property type="evidence" value="ECO:0007669"/>
    <property type="project" value="UniProtKB-KW"/>
</dbReference>